<proteinExistence type="predicted"/>
<evidence type="ECO:0000256" key="3">
    <source>
        <dbReference type="ARBA" id="ARBA00022692"/>
    </source>
</evidence>
<organism evidence="9 10">
    <name type="scientific">Brevibacterium spongiae</name>
    <dbReference type="NCBI Taxonomy" id="2909672"/>
    <lineage>
        <taxon>Bacteria</taxon>
        <taxon>Bacillati</taxon>
        <taxon>Actinomycetota</taxon>
        <taxon>Actinomycetes</taxon>
        <taxon>Micrococcales</taxon>
        <taxon>Brevibacteriaceae</taxon>
        <taxon>Brevibacterium</taxon>
    </lineage>
</organism>
<protein>
    <submittedName>
        <fullName evidence="9">Type II secretion system F family protein</fullName>
    </submittedName>
</protein>
<evidence type="ECO:0000259" key="8">
    <source>
        <dbReference type="Pfam" id="PF00482"/>
    </source>
</evidence>
<keyword evidence="3 7" id="KW-0812">Transmembrane</keyword>
<dbReference type="PANTHER" id="PTHR35007">
    <property type="entry name" value="INTEGRAL MEMBRANE PROTEIN-RELATED"/>
    <property type="match status" value="1"/>
</dbReference>
<evidence type="ECO:0000256" key="1">
    <source>
        <dbReference type="ARBA" id="ARBA00004651"/>
    </source>
</evidence>
<evidence type="ECO:0000313" key="9">
    <source>
        <dbReference type="EMBL" id="UVI37026.1"/>
    </source>
</evidence>
<keyword evidence="4 7" id="KW-1133">Transmembrane helix</keyword>
<evidence type="ECO:0000256" key="7">
    <source>
        <dbReference type="SAM" id="Phobius"/>
    </source>
</evidence>
<dbReference type="RefSeq" id="WP_265419585.1">
    <property type="nucleotide sequence ID" value="NZ_CP093443.1"/>
</dbReference>
<name>A0ABY5SVG6_9MICO</name>
<comment type="subcellular location">
    <subcellularLocation>
        <location evidence="1">Cell membrane</location>
        <topology evidence="1">Multi-pass membrane protein</topology>
    </subcellularLocation>
</comment>
<evidence type="ECO:0000256" key="2">
    <source>
        <dbReference type="ARBA" id="ARBA00022475"/>
    </source>
</evidence>
<reference evidence="9" key="1">
    <citation type="submission" date="2022-03" db="EMBL/GenBank/DDBJ databases">
        <title>Brevibacterium spongiae sp. nov., isolated from marine sponge.</title>
        <authorList>
            <person name="Li Z."/>
            <person name="Zhang M."/>
        </authorList>
    </citation>
    <scope>NUCLEOTIDE SEQUENCE</scope>
    <source>
        <strain evidence="9">WHS-Z9</strain>
    </source>
</reference>
<feature type="transmembrane region" description="Helical" evidence="7">
    <location>
        <begin position="15"/>
        <end position="33"/>
    </location>
</feature>
<dbReference type="Proteomes" id="UP001064879">
    <property type="component" value="Chromosome"/>
</dbReference>
<evidence type="ECO:0000313" key="10">
    <source>
        <dbReference type="Proteomes" id="UP001064879"/>
    </source>
</evidence>
<evidence type="ECO:0000256" key="4">
    <source>
        <dbReference type="ARBA" id="ARBA00022989"/>
    </source>
</evidence>
<accession>A0ABY5SVG6</accession>
<keyword evidence="10" id="KW-1185">Reference proteome</keyword>
<evidence type="ECO:0000256" key="5">
    <source>
        <dbReference type="ARBA" id="ARBA00023136"/>
    </source>
</evidence>
<feature type="transmembrane region" description="Helical" evidence="7">
    <location>
        <begin position="185"/>
        <end position="218"/>
    </location>
</feature>
<gene>
    <name evidence="9" type="ORF">L1F31_05055</name>
</gene>
<feature type="domain" description="Type II secretion system protein GspF" evidence="8">
    <location>
        <begin position="96"/>
        <end position="208"/>
    </location>
</feature>
<keyword evidence="5 7" id="KW-0472">Membrane</keyword>
<keyword evidence="2" id="KW-1003">Cell membrane</keyword>
<dbReference type="Pfam" id="PF00482">
    <property type="entry name" value="T2SSF"/>
    <property type="match status" value="1"/>
</dbReference>
<dbReference type="PANTHER" id="PTHR35007:SF3">
    <property type="entry name" value="POSSIBLE CONSERVED ALANINE RICH MEMBRANE PROTEIN"/>
    <property type="match status" value="1"/>
</dbReference>
<dbReference type="EMBL" id="CP093443">
    <property type="protein sequence ID" value="UVI37026.1"/>
    <property type="molecule type" value="Genomic_DNA"/>
</dbReference>
<sequence>MDADDDAPRTEVMEMLPVLIGACIGIGVLLWAGSTDRRLRSLLGERGTGHDPTDTEAAPTGEGPVRSDARPGRTGPGPSGGRTARAVADDQLAFDLDLVAICLTSGLPIPVALTLTAEATGDRSGLQRIGRAMTIGGRKLADDDRLLPVLEVFEFSEHTGVGPAPLIESVAKELRASSRRRRQEAAAALGVQLVLPLGVCILPAFLLLSVVPVVISLLSDLTTVFF</sequence>
<dbReference type="InterPro" id="IPR018076">
    <property type="entry name" value="T2SS_GspF_dom"/>
</dbReference>
<evidence type="ECO:0000256" key="6">
    <source>
        <dbReference type="SAM" id="MobiDB-lite"/>
    </source>
</evidence>
<feature type="region of interest" description="Disordered" evidence="6">
    <location>
        <begin position="43"/>
        <end position="84"/>
    </location>
</feature>